<accession>A0ABV0TNR2</accession>
<dbReference type="EMBL" id="JAHRIQ010036560">
    <property type="protein sequence ID" value="MEQ2233107.1"/>
    <property type="molecule type" value="Genomic_DNA"/>
</dbReference>
<name>A0ABV0TNR2_9TELE</name>
<evidence type="ECO:0000313" key="1">
    <source>
        <dbReference type="EMBL" id="MEQ2233107.1"/>
    </source>
</evidence>
<organism evidence="1 2">
    <name type="scientific">Ilyodon furcidens</name>
    <name type="common">goldbreast splitfin</name>
    <dbReference type="NCBI Taxonomy" id="33524"/>
    <lineage>
        <taxon>Eukaryota</taxon>
        <taxon>Metazoa</taxon>
        <taxon>Chordata</taxon>
        <taxon>Craniata</taxon>
        <taxon>Vertebrata</taxon>
        <taxon>Euteleostomi</taxon>
        <taxon>Actinopterygii</taxon>
        <taxon>Neopterygii</taxon>
        <taxon>Teleostei</taxon>
        <taxon>Neoteleostei</taxon>
        <taxon>Acanthomorphata</taxon>
        <taxon>Ovalentaria</taxon>
        <taxon>Atherinomorphae</taxon>
        <taxon>Cyprinodontiformes</taxon>
        <taxon>Goodeidae</taxon>
        <taxon>Ilyodon</taxon>
    </lineage>
</organism>
<reference evidence="1 2" key="1">
    <citation type="submission" date="2021-06" db="EMBL/GenBank/DDBJ databases">
        <authorList>
            <person name="Palmer J.M."/>
        </authorList>
    </citation>
    <scope>NUCLEOTIDE SEQUENCE [LARGE SCALE GENOMIC DNA]</scope>
    <source>
        <strain evidence="2">if_2019</strain>
        <tissue evidence="1">Muscle</tissue>
    </source>
</reference>
<proteinExistence type="predicted"/>
<comment type="caution">
    <text evidence="1">The sequence shown here is derived from an EMBL/GenBank/DDBJ whole genome shotgun (WGS) entry which is preliminary data.</text>
</comment>
<gene>
    <name evidence="1" type="ORF">ILYODFUR_018526</name>
</gene>
<sequence>MTALGKAIRNQYPPTAPVAVPEFDWDQHPKEHINAAVDTWMRHTGVNPKCEGTGIGQLFREAILKGVHVEVQWPRSWSRMSCWWSAWSWWMAWSAQRKGWSQRSTGRCVLQLQSVLPYVDVPMGKALNLAGMAPTPPLQGQYPQMGGHPSYSPY</sequence>
<dbReference type="Proteomes" id="UP001482620">
    <property type="component" value="Unassembled WGS sequence"/>
</dbReference>
<protein>
    <submittedName>
        <fullName evidence="1">Uncharacterized protein</fullName>
    </submittedName>
</protein>
<keyword evidence="2" id="KW-1185">Reference proteome</keyword>
<evidence type="ECO:0000313" key="2">
    <source>
        <dbReference type="Proteomes" id="UP001482620"/>
    </source>
</evidence>